<dbReference type="InterPro" id="IPR045885">
    <property type="entry name" value="GalNAc-T"/>
</dbReference>
<evidence type="ECO:0000256" key="13">
    <source>
        <dbReference type="ARBA" id="ARBA00023136"/>
    </source>
</evidence>
<dbReference type="InterPro" id="IPR000772">
    <property type="entry name" value="Ricin_B_lectin"/>
</dbReference>
<proteinExistence type="inferred from homology"/>
<keyword evidence="12 16" id="KW-0333">Golgi apparatus</keyword>
<gene>
    <name evidence="18" type="ORF">NQ315_001970</name>
</gene>
<dbReference type="PANTHER" id="PTHR11675:SF118">
    <property type="entry name" value="POLYPEPTIDE N-ACETYLGALACTOSAMINYLTRANSFERASE 3"/>
    <property type="match status" value="1"/>
</dbReference>
<dbReference type="Pfam" id="PF00652">
    <property type="entry name" value="Ricin_B_lectin"/>
    <property type="match status" value="1"/>
</dbReference>
<dbReference type="GO" id="GO:0000139">
    <property type="term" value="C:Golgi membrane"/>
    <property type="evidence" value="ECO:0007669"/>
    <property type="project" value="UniProtKB-SubCell"/>
</dbReference>
<keyword evidence="19" id="KW-1185">Reference proteome</keyword>
<dbReference type="GO" id="GO:0046872">
    <property type="term" value="F:metal ion binding"/>
    <property type="evidence" value="ECO:0007669"/>
    <property type="project" value="UniProtKB-KW"/>
</dbReference>
<evidence type="ECO:0000256" key="4">
    <source>
        <dbReference type="ARBA" id="ARBA00005680"/>
    </source>
</evidence>
<comment type="pathway">
    <text evidence="3 16">Protein modification; protein glycosylation.</text>
</comment>
<sequence length="608" mass="70379">FNNMIAGPLRRCKRLFPVIIFFTTIVILIIWKLLPVDKGNEISKSHGHRYKNQEEYVDKHGIRVVVGYYIGNPIDKIPNATYDMINKNNFNPSPEAGKNGHPVVIEPKDLLVMQQLFQINRFNLMASDKIPLNRSLPDFRRKKCTTLYKDYATYPKTSVIIVFHNEAWSTLLRTIWSVINRSPKELVREIILVDDASEREFLKNPLDVYIKSLPVKTSLIRSTTRIGLIKARLKGARAAKGEVLTFLDAHCECTTGWLESLLSVIKNDRKTVACPVIDIINDDTFAYVKSFELHWGAFNWNLQFRWYTLGGKELKRRKNDATQPFNSPAMAGGLFAMDKNFFFEIGAYDEDMNVWGGENLEMSFRVWQCGGKIQIAPCSRVGHIFRKSSPYSFPGGINKTLFSNLARVAMVWMDEWGKFYFKFNEYARAVKDEQNVTSRIELRQKLQCKSFEWYLDNIWPQHFFPKDDRFFGRIKNLGEDMCLIKPERKVLSNQPMGVAKLERCSGDDTTMEMFVMTRDGFVMTDDSICLDAPERVGLGPQKVRIIACSGFTRQKWEYDDKSKEFRHITNHKCLDISSSRNFTEGLVINDCNGSSSQKWKLEPVPWKW</sequence>
<organism evidence="18 19">
    <name type="scientific">Exocentrus adspersus</name>
    <dbReference type="NCBI Taxonomy" id="1586481"/>
    <lineage>
        <taxon>Eukaryota</taxon>
        <taxon>Metazoa</taxon>
        <taxon>Ecdysozoa</taxon>
        <taxon>Arthropoda</taxon>
        <taxon>Hexapoda</taxon>
        <taxon>Insecta</taxon>
        <taxon>Pterygota</taxon>
        <taxon>Neoptera</taxon>
        <taxon>Endopterygota</taxon>
        <taxon>Coleoptera</taxon>
        <taxon>Polyphaga</taxon>
        <taxon>Cucujiformia</taxon>
        <taxon>Chrysomeloidea</taxon>
        <taxon>Cerambycidae</taxon>
        <taxon>Lamiinae</taxon>
        <taxon>Acanthocinini</taxon>
        <taxon>Exocentrus</taxon>
    </lineage>
</organism>
<evidence type="ECO:0000256" key="15">
    <source>
        <dbReference type="ARBA" id="ARBA00023211"/>
    </source>
</evidence>
<evidence type="ECO:0000313" key="19">
    <source>
        <dbReference type="Proteomes" id="UP001159042"/>
    </source>
</evidence>
<evidence type="ECO:0000256" key="7">
    <source>
        <dbReference type="ARBA" id="ARBA00022692"/>
    </source>
</evidence>
<evidence type="ECO:0000256" key="3">
    <source>
        <dbReference type="ARBA" id="ARBA00004922"/>
    </source>
</evidence>
<feature type="transmembrane region" description="Helical" evidence="16">
    <location>
        <begin position="15"/>
        <end position="34"/>
    </location>
</feature>
<dbReference type="SUPFAM" id="SSF50370">
    <property type="entry name" value="Ricin B-like lectins"/>
    <property type="match status" value="1"/>
</dbReference>
<evidence type="ECO:0000256" key="2">
    <source>
        <dbReference type="ARBA" id="ARBA00004323"/>
    </source>
</evidence>
<dbReference type="GO" id="GO:0030246">
    <property type="term" value="F:carbohydrate binding"/>
    <property type="evidence" value="ECO:0007669"/>
    <property type="project" value="UniProtKB-KW"/>
</dbReference>
<evidence type="ECO:0000256" key="5">
    <source>
        <dbReference type="ARBA" id="ARBA00022676"/>
    </source>
</evidence>
<evidence type="ECO:0000313" key="18">
    <source>
        <dbReference type="EMBL" id="KAJ8923412.1"/>
    </source>
</evidence>
<evidence type="ECO:0000256" key="11">
    <source>
        <dbReference type="ARBA" id="ARBA00022989"/>
    </source>
</evidence>
<dbReference type="FunFam" id="3.90.550.10:FF:000021">
    <property type="entry name" value="Polypeptide N-acetylgalactosaminyltransferase"/>
    <property type="match status" value="1"/>
</dbReference>
<dbReference type="Gene3D" id="3.90.550.10">
    <property type="entry name" value="Spore Coat Polysaccharide Biosynthesis Protein SpsA, Chain A"/>
    <property type="match status" value="1"/>
</dbReference>
<dbReference type="EC" id="2.4.1.-" evidence="16"/>
<dbReference type="CDD" id="cd02510">
    <property type="entry name" value="pp-GalNAc-T"/>
    <property type="match status" value="1"/>
</dbReference>
<evidence type="ECO:0000259" key="17">
    <source>
        <dbReference type="SMART" id="SM00458"/>
    </source>
</evidence>
<evidence type="ECO:0000256" key="8">
    <source>
        <dbReference type="ARBA" id="ARBA00022723"/>
    </source>
</evidence>
<keyword evidence="10" id="KW-0735">Signal-anchor</keyword>
<accession>A0AAV8WAR0</accession>
<keyword evidence="6 16" id="KW-0808">Transferase</keyword>
<evidence type="ECO:0000256" key="10">
    <source>
        <dbReference type="ARBA" id="ARBA00022968"/>
    </source>
</evidence>
<dbReference type="AlphaFoldDB" id="A0AAV8WAR0"/>
<keyword evidence="13 16" id="KW-0472">Membrane</keyword>
<dbReference type="InterPro" id="IPR029044">
    <property type="entry name" value="Nucleotide-diphossugar_trans"/>
</dbReference>
<keyword evidence="11 16" id="KW-1133">Transmembrane helix</keyword>
<keyword evidence="7 16" id="KW-0812">Transmembrane</keyword>
<dbReference type="GO" id="GO:0006493">
    <property type="term" value="P:protein O-linked glycosylation"/>
    <property type="evidence" value="ECO:0007669"/>
    <property type="project" value="TreeGrafter"/>
</dbReference>
<dbReference type="Proteomes" id="UP001159042">
    <property type="component" value="Unassembled WGS sequence"/>
</dbReference>
<dbReference type="InterPro" id="IPR035992">
    <property type="entry name" value="Ricin_B-like_lectins"/>
</dbReference>
<evidence type="ECO:0000256" key="9">
    <source>
        <dbReference type="ARBA" id="ARBA00022734"/>
    </source>
</evidence>
<comment type="cofactor">
    <cofactor evidence="1 16">
        <name>Mn(2+)</name>
        <dbReference type="ChEBI" id="CHEBI:29035"/>
    </cofactor>
</comment>
<keyword evidence="14 16" id="KW-1015">Disulfide bond</keyword>
<keyword evidence="8" id="KW-0479">Metal-binding</keyword>
<dbReference type="SUPFAM" id="SSF53448">
    <property type="entry name" value="Nucleotide-diphospho-sugar transferases"/>
    <property type="match status" value="1"/>
</dbReference>
<keyword evidence="9 16" id="KW-0430">Lectin</keyword>
<evidence type="ECO:0000256" key="16">
    <source>
        <dbReference type="RuleBase" id="RU361242"/>
    </source>
</evidence>
<feature type="domain" description="Ricin B lectin" evidence="17">
    <location>
        <begin position="469"/>
        <end position="602"/>
    </location>
</feature>
<keyword evidence="15 16" id="KW-0464">Manganese</keyword>
<name>A0AAV8WAR0_9CUCU</name>
<dbReference type="PANTHER" id="PTHR11675">
    <property type="entry name" value="N-ACETYLGALACTOSAMINYLTRANSFERASE"/>
    <property type="match status" value="1"/>
</dbReference>
<dbReference type="GO" id="GO:0004653">
    <property type="term" value="F:polypeptide N-acetylgalactosaminyltransferase activity"/>
    <property type="evidence" value="ECO:0007669"/>
    <property type="project" value="UniProtKB-ARBA"/>
</dbReference>
<dbReference type="SMART" id="SM00458">
    <property type="entry name" value="RICIN"/>
    <property type="match status" value="1"/>
</dbReference>
<dbReference type="Pfam" id="PF00535">
    <property type="entry name" value="Glycos_transf_2"/>
    <property type="match status" value="1"/>
</dbReference>
<keyword evidence="5 16" id="KW-0328">Glycosyltransferase</keyword>
<evidence type="ECO:0000256" key="1">
    <source>
        <dbReference type="ARBA" id="ARBA00001936"/>
    </source>
</evidence>
<dbReference type="InterPro" id="IPR001173">
    <property type="entry name" value="Glyco_trans_2-like"/>
</dbReference>
<dbReference type="EMBL" id="JANEYG010000005">
    <property type="protein sequence ID" value="KAJ8923412.1"/>
    <property type="molecule type" value="Genomic_DNA"/>
</dbReference>
<protein>
    <recommendedName>
        <fullName evidence="16">Polypeptide N-acetylgalactosaminyltransferase</fullName>
        <ecNumber evidence="16">2.4.1.-</ecNumber>
    </recommendedName>
    <alternativeName>
        <fullName evidence="16">Protein-UDP acetylgalactosaminyltransferase</fullName>
    </alternativeName>
</protein>
<evidence type="ECO:0000256" key="14">
    <source>
        <dbReference type="ARBA" id="ARBA00023157"/>
    </source>
</evidence>
<evidence type="ECO:0000256" key="6">
    <source>
        <dbReference type="ARBA" id="ARBA00022679"/>
    </source>
</evidence>
<feature type="non-terminal residue" evidence="18">
    <location>
        <position position="1"/>
    </location>
</feature>
<dbReference type="Gene3D" id="2.80.10.50">
    <property type="match status" value="1"/>
</dbReference>
<dbReference type="PROSITE" id="PS50231">
    <property type="entry name" value="RICIN_B_LECTIN"/>
    <property type="match status" value="1"/>
</dbReference>
<comment type="subcellular location">
    <subcellularLocation>
        <location evidence="2 16">Golgi apparatus membrane</location>
        <topology evidence="2 16">Single-pass type II membrane protein</topology>
    </subcellularLocation>
</comment>
<reference evidence="18 19" key="1">
    <citation type="journal article" date="2023" name="Insect Mol. Biol.">
        <title>Genome sequencing provides insights into the evolution of gene families encoding plant cell wall-degrading enzymes in longhorned beetles.</title>
        <authorList>
            <person name="Shin N.R."/>
            <person name="Okamura Y."/>
            <person name="Kirsch R."/>
            <person name="Pauchet Y."/>
        </authorList>
    </citation>
    <scope>NUCLEOTIDE SEQUENCE [LARGE SCALE GENOMIC DNA]</scope>
    <source>
        <strain evidence="18">EAD_L_NR</strain>
    </source>
</reference>
<comment type="similarity">
    <text evidence="4 16">Belongs to the glycosyltransferase 2 family. GalNAc-T subfamily.</text>
</comment>
<evidence type="ECO:0000256" key="12">
    <source>
        <dbReference type="ARBA" id="ARBA00023034"/>
    </source>
</evidence>
<comment type="caution">
    <text evidence="18">The sequence shown here is derived from an EMBL/GenBank/DDBJ whole genome shotgun (WGS) entry which is preliminary data.</text>
</comment>